<dbReference type="EMBL" id="JAECZO010000055">
    <property type="protein sequence ID" value="KAK7195520.1"/>
    <property type="molecule type" value="Genomic_DNA"/>
</dbReference>
<gene>
    <name evidence="3" type="ORF">NESM_000479800</name>
</gene>
<dbReference type="AlphaFoldDB" id="A0AAW0EN17"/>
<accession>A0AAW0EN17</accession>
<feature type="coiled-coil region" evidence="1">
    <location>
        <begin position="163"/>
        <end position="193"/>
    </location>
</feature>
<feature type="region of interest" description="Disordered" evidence="2">
    <location>
        <begin position="373"/>
        <end position="399"/>
    </location>
</feature>
<evidence type="ECO:0000313" key="3">
    <source>
        <dbReference type="EMBL" id="KAK7195520.1"/>
    </source>
</evidence>
<sequence>MADLAPLLPLVCILGGDITRASLQQVQRDIDMLCSVSSTPATAASRSPAVPHAQAHSLRRVLEVCRSAQGSGVALRDSLIDALGVSAGSSAYRELVLAPRHRMQRLTRGLAAAVRDRCLAPLVHRGLLLCGEPVDVHVQLYPSRAASRSAVPAELLTAQAFIAAVTVRRLSALEEEAAAAQELRRRYMDVAAKGQTLSSALGFWADVSYGDAPPAALADFPPLGFAETEASARRAAEVAQSSHRGAATEEEGEGAAGVRQLGRKSRRTTTGNNSDDDDEAPSPPVLVLGVEETDGGEGRGADVPPRWLQPPSLLSPHCTAPRVSVAPADAAEDRRPPALSLRYADVGLLAVVYVHMSGTAYVVYSQGAGLRSRDDAPAPAVVTPTAPPASPPPSSPSLPLGLPTCALPMSSSSGFVRSLLGLM</sequence>
<protein>
    <submittedName>
        <fullName evidence="3">Uncharacterized protein</fullName>
    </submittedName>
</protein>
<keyword evidence="1" id="KW-0175">Coiled coil</keyword>
<evidence type="ECO:0000313" key="4">
    <source>
        <dbReference type="Proteomes" id="UP001430356"/>
    </source>
</evidence>
<organism evidence="3 4">
    <name type="scientific">Novymonas esmeraldas</name>
    <dbReference type="NCBI Taxonomy" id="1808958"/>
    <lineage>
        <taxon>Eukaryota</taxon>
        <taxon>Discoba</taxon>
        <taxon>Euglenozoa</taxon>
        <taxon>Kinetoplastea</taxon>
        <taxon>Metakinetoplastina</taxon>
        <taxon>Trypanosomatida</taxon>
        <taxon>Trypanosomatidae</taxon>
        <taxon>Novymonas</taxon>
    </lineage>
</organism>
<evidence type="ECO:0000256" key="2">
    <source>
        <dbReference type="SAM" id="MobiDB-lite"/>
    </source>
</evidence>
<evidence type="ECO:0000256" key="1">
    <source>
        <dbReference type="SAM" id="Coils"/>
    </source>
</evidence>
<dbReference type="Proteomes" id="UP001430356">
    <property type="component" value="Unassembled WGS sequence"/>
</dbReference>
<name>A0AAW0EN17_9TRYP</name>
<comment type="caution">
    <text evidence="3">The sequence shown here is derived from an EMBL/GenBank/DDBJ whole genome shotgun (WGS) entry which is preliminary data.</text>
</comment>
<reference evidence="3 4" key="1">
    <citation type="journal article" date="2021" name="MBio">
        <title>A New Model Trypanosomatid, Novymonas esmeraldas: Genomic Perception of Its 'Candidatus Pandoraea novymonadis' Endosymbiont.</title>
        <authorList>
            <person name="Zakharova A."/>
            <person name="Saura A."/>
            <person name="Butenko A."/>
            <person name="Podesvova L."/>
            <person name="Warmusova S."/>
            <person name="Kostygov A.Y."/>
            <person name="Nenarokova A."/>
            <person name="Lukes J."/>
            <person name="Opperdoes F.R."/>
            <person name="Yurchenko V."/>
        </authorList>
    </citation>
    <scope>NUCLEOTIDE SEQUENCE [LARGE SCALE GENOMIC DNA]</scope>
    <source>
        <strain evidence="3 4">E262AT.01</strain>
    </source>
</reference>
<feature type="region of interest" description="Disordered" evidence="2">
    <location>
        <begin position="234"/>
        <end position="318"/>
    </location>
</feature>
<feature type="compositionally biased region" description="Pro residues" evidence="2">
    <location>
        <begin position="385"/>
        <end position="396"/>
    </location>
</feature>
<keyword evidence="4" id="KW-1185">Reference proteome</keyword>
<proteinExistence type="predicted"/>